<dbReference type="Pfam" id="PF03772">
    <property type="entry name" value="Competence"/>
    <property type="match status" value="1"/>
</dbReference>
<evidence type="ECO:0000259" key="7">
    <source>
        <dbReference type="Pfam" id="PF03772"/>
    </source>
</evidence>
<feature type="transmembrane region" description="Helical" evidence="6">
    <location>
        <begin position="440"/>
        <end position="459"/>
    </location>
</feature>
<evidence type="ECO:0000256" key="6">
    <source>
        <dbReference type="SAM" id="Phobius"/>
    </source>
</evidence>
<accession>A0A9J7AY50</accession>
<dbReference type="EMBL" id="CP102480">
    <property type="protein sequence ID" value="UUX50357.1"/>
    <property type="molecule type" value="Genomic_DNA"/>
</dbReference>
<feature type="transmembrane region" description="Helical" evidence="6">
    <location>
        <begin position="373"/>
        <end position="393"/>
    </location>
</feature>
<feature type="transmembrane region" description="Helical" evidence="6">
    <location>
        <begin position="506"/>
        <end position="526"/>
    </location>
</feature>
<keyword evidence="3 6" id="KW-0812">Transmembrane</keyword>
<dbReference type="RefSeq" id="WP_257769517.1">
    <property type="nucleotide sequence ID" value="NZ_CP102480.1"/>
</dbReference>
<feature type="domain" description="DUF4131" evidence="8">
    <location>
        <begin position="51"/>
        <end position="201"/>
    </location>
</feature>
<feature type="transmembrane region" description="Helical" evidence="6">
    <location>
        <begin position="338"/>
        <end position="367"/>
    </location>
</feature>
<feature type="transmembrane region" description="Helical" evidence="6">
    <location>
        <begin position="533"/>
        <end position="551"/>
    </location>
</feature>
<feature type="transmembrane region" description="Helical" evidence="6">
    <location>
        <begin position="78"/>
        <end position="96"/>
    </location>
</feature>
<feature type="transmembrane region" description="Helical" evidence="6">
    <location>
        <begin position="30"/>
        <end position="48"/>
    </location>
</feature>
<dbReference type="Proteomes" id="UP001060336">
    <property type="component" value="Chromosome"/>
</dbReference>
<dbReference type="PANTHER" id="PTHR30619">
    <property type="entry name" value="DNA INTERNALIZATION/COMPETENCE PROTEIN COMEC/REC2"/>
    <property type="match status" value="1"/>
</dbReference>
<name>A0A9J7AY50_9PROT</name>
<dbReference type="InterPro" id="IPR052159">
    <property type="entry name" value="Competence_DNA_uptake"/>
</dbReference>
<evidence type="ECO:0000256" key="4">
    <source>
        <dbReference type="ARBA" id="ARBA00022989"/>
    </source>
</evidence>
<dbReference type="Pfam" id="PF13567">
    <property type="entry name" value="DUF4131"/>
    <property type="match status" value="1"/>
</dbReference>
<feature type="transmembrane region" description="Helical" evidence="6">
    <location>
        <begin position="273"/>
        <end position="296"/>
    </location>
</feature>
<evidence type="ECO:0000256" key="1">
    <source>
        <dbReference type="ARBA" id="ARBA00004651"/>
    </source>
</evidence>
<dbReference type="PANTHER" id="PTHR30619:SF1">
    <property type="entry name" value="RECOMBINATION PROTEIN 2"/>
    <property type="match status" value="1"/>
</dbReference>
<evidence type="ECO:0000256" key="2">
    <source>
        <dbReference type="ARBA" id="ARBA00022475"/>
    </source>
</evidence>
<evidence type="ECO:0000256" key="5">
    <source>
        <dbReference type="ARBA" id="ARBA00023136"/>
    </source>
</evidence>
<reference evidence="9" key="1">
    <citation type="submission" date="2022-08" db="EMBL/GenBank/DDBJ databases">
        <title>Nisaea acidiphila sp. nov., isolated from a marine algal debris and emended description of the genus Nisaea Urios et al. 2008.</title>
        <authorList>
            <person name="Kwon K."/>
        </authorList>
    </citation>
    <scope>NUCLEOTIDE SEQUENCE</scope>
    <source>
        <strain evidence="9">MEBiC11861</strain>
    </source>
</reference>
<feature type="transmembrane region" description="Helical" evidence="6">
    <location>
        <begin position="102"/>
        <end position="121"/>
    </location>
</feature>
<keyword evidence="4 6" id="KW-1133">Transmembrane helix</keyword>
<dbReference type="InterPro" id="IPR004477">
    <property type="entry name" value="ComEC_N"/>
</dbReference>
<dbReference type="AlphaFoldDB" id="A0A9J7AY50"/>
<sequence length="703" mass="76106">MRDWTDGAFELVSKVGAGLTRFQQVERERAGLWLPVAFGAGIVGYFGLRSEPAPWNGIAMIGVAALVLLMLRKSSVPAFAAILLLGASAGFTAAQFRTSQVAAPVLARGMTGVLEGVVITVRMTPRGFRTILKVERLGRLPTAQLPARARVLLLKRDDAPAAGSRISIFGRFQPPPPPVSPYAYDFRRALFFERIGAVGFALAPVTARATGEAAGEGRWASALARLRQELSSRIRAVLTGDRGALAAALLVGDRDWISEDAETAMRDAGIAHLLAISGLHMGLVAGCVFGFVRLLLSLHPRSALTWPVRQSAAVAAILFATLYLLLSGASVPTLRAYVMTLIVLLGHLLGRKAISMRLIAAAALAIMAVRPEYVLSASFQLSFAAVTCLVAVYEAGYWTSRRRRDGWMHRVLRHVFLLALSSLVASLATLPVALYHFQKAALYGVASNLLAVPAAGIWIMPWGVSALVLMPLGLEMLALVPMGWGLDLLLVLAQEIRGWPHATHNVSAAPGWAVGMAVLSALWLCLWRSGWRFLGAVPLLCAVFLLLLSPWRPPEILISDRGRVVGVQTGRELVTSSGWSGFEAMVWRRRAGLGEDEDRAGHRFECDPLGCVYRAEGLGTIVRSSSAQSLWEDCGRADILVTRIHVPKGCTAPRLILGPRELRTGGAIAVWMKDGQPEVVHSRNVHGDRPWTARVRFRKNEKD</sequence>
<feature type="transmembrane region" description="Helical" evidence="6">
    <location>
        <begin position="466"/>
        <end position="486"/>
    </location>
</feature>
<feature type="transmembrane region" description="Helical" evidence="6">
    <location>
        <begin position="414"/>
        <end position="434"/>
    </location>
</feature>
<feature type="transmembrane region" description="Helical" evidence="6">
    <location>
        <begin position="308"/>
        <end position="326"/>
    </location>
</feature>
<feature type="transmembrane region" description="Helical" evidence="6">
    <location>
        <begin position="54"/>
        <end position="71"/>
    </location>
</feature>
<dbReference type="KEGG" id="naci:NUH88_01405"/>
<evidence type="ECO:0000313" key="10">
    <source>
        <dbReference type="Proteomes" id="UP001060336"/>
    </source>
</evidence>
<dbReference type="InterPro" id="IPR025405">
    <property type="entry name" value="DUF4131"/>
</dbReference>
<dbReference type="NCBIfam" id="TIGR00360">
    <property type="entry name" value="ComEC_N-term"/>
    <property type="match status" value="1"/>
</dbReference>
<evidence type="ECO:0000313" key="9">
    <source>
        <dbReference type="EMBL" id="UUX50357.1"/>
    </source>
</evidence>
<gene>
    <name evidence="9" type="ORF">NUH88_01405</name>
</gene>
<evidence type="ECO:0000256" key="3">
    <source>
        <dbReference type="ARBA" id="ARBA00022692"/>
    </source>
</evidence>
<proteinExistence type="predicted"/>
<protein>
    <submittedName>
        <fullName evidence="9">ComEC family competence protein</fullName>
    </submittedName>
</protein>
<evidence type="ECO:0000259" key="8">
    <source>
        <dbReference type="Pfam" id="PF13567"/>
    </source>
</evidence>
<dbReference type="GO" id="GO:0005886">
    <property type="term" value="C:plasma membrane"/>
    <property type="evidence" value="ECO:0007669"/>
    <property type="project" value="UniProtKB-SubCell"/>
</dbReference>
<keyword evidence="10" id="KW-1185">Reference proteome</keyword>
<comment type="subcellular location">
    <subcellularLocation>
        <location evidence="1">Cell membrane</location>
        <topology evidence="1">Multi-pass membrane protein</topology>
    </subcellularLocation>
</comment>
<organism evidence="9 10">
    <name type="scientific">Nisaea acidiphila</name>
    <dbReference type="NCBI Taxonomy" id="1862145"/>
    <lineage>
        <taxon>Bacteria</taxon>
        <taxon>Pseudomonadati</taxon>
        <taxon>Pseudomonadota</taxon>
        <taxon>Alphaproteobacteria</taxon>
        <taxon>Rhodospirillales</taxon>
        <taxon>Thalassobaculaceae</taxon>
        <taxon>Nisaea</taxon>
    </lineage>
</organism>
<keyword evidence="2" id="KW-1003">Cell membrane</keyword>
<feature type="domain" description="ComEC/Rec2-related protein" evidence="7">
    <location>
        <begin position="249"/>
        <end position="529"/>
    </location>
</feature>
<keyword evidence="5 6" id="KW-0472">Membrane</keyword>